<sequence length="23" mass="2748">MNINDLFTCICVHLLACVRERQR</sequence>
<dbReference type="EMBL" id="GGEC01066427">
    <property type="protein sequence ID" value="MBX46911.1"/>
    <property type="molecule type" value="Transcribed_RNA"/>
</dbReference>
<dbReference type="AlphaFoldDB" id="A0A2P2NX23"/>
<reference evidence="1" key="1">
    <citation type="submission" date="2018-02" db="EMBL/GenBank/DDBJ databases">
        <title>Rhizophora mucronata_Transcriptome.</title>
        <authorList>
            <person name="Meera S.P."/>
            <person name="Sreeshan A."/>
            <person name="Augustine A."/>
        </authorList>
    </citation>
    <scope>NUCLEOTIDE SEQUENCE</scope>
    <source>
        <tissue evidence="1">Leaf</tissue>
    </source>
</reference>
<organism evidence="1">
    <name type="scientific">Rhizophora mucronata</name>
    <name type="common">Asiatic mangrove</name>
    <dbReference type="NCBI Taxonomy" id="61149"/>
    <lineage>
        <taxon>Eukaryota</taxon>
        <taxon>Viridiplantae</taxon>
        <taxon>Streptophyta</taxon>
        <taxon>Embryophyta</taxon>
        <taxon>Tracheophyta</taxon>
        <taxon>Spermatophyta</taxon>
        <taxon>Magnoliopsida</taxon>
        <taxon>eudicotyledons</taxon>
        <taxon>Gunneridae</taxon>
        <taxon>Pentapetalae</taxon>
        <taxon>rosids</taxon>
        <taxon>fabids</taxon>
        <taxon>Malpighiales</taxon>
        <taxon>Rhizophoraceae</taxon>
        <taxon>Rhizophora</taxon>
    </lineage>
</organism>
<protein>
    <submittedName>
        <fullName evidence="1">Uncharacterized protein</fullName>
    </submittedName>
</protein>
<accession>A0A2P2NX23</accession>
<proteinExistence type="predicted"/>
<name>A0A2P2NX23_RHIMU</name>
<evidence type="ECO:0000313" key="1">
    <source>
        <dbReference type="EMBL" id="MBX46911.1"/>
    </source>
</evidence>